<gene>
    <name evidence="2" type="ORF">ANN_06168</name>
</gene>
<reference evidence="2 3" key="1">
    <citation type="journal article" date="2022" name="Allergy">
        <title>Genome assembly and annotation of Periplaneta americana reveal a comprehensive cockroach allergen profile.</title>
        <authorList>
            <person name="Wang L."/>
            <person name="Xiong Q."/>
            <person name="Saelim N."/>
            <person name="Wang L."/>
            <person name="Nong W."/>
            <person name="Wan A.T."/>
            <person name="Shi M."/>
            <person name="Liu X."/>
            <person name="Cao Q."/>
            <person name="Hui J.H.L."/>
            <person name="Sookrung N."/>
            <person name="Leung T.F."/>
            <person name="Tungtrongchitr A."/>
            <person name="Tsui S.K.W."/>
        </authorList>
    </citation>
    <scope>NUCLEOTIDE SEQUENCE [LARGE SCALE GENOMIC DNA]</scope>
    <source>
        <strain evidence="2">PWHHKU_190912</strain>
    </source>
</reference>
<sequence>MTSKIKYWTITSSLSDEEASSLTQPITSEEILLALKTASSKSAPGPDVAHKSGLMGDQEETIQSERNGMILVHRGYEEEEEEEALWRCMRLKRTAENESVADLT</sequence>
<feature type="region of interest" description="Disordered" evidence="1">
    <location>
        <begin position="38"/>
        <end position="66"/>
    </location>
</feature>
<protein>
    <submittedName>
        <fullName evidence="2">Uncharacterized protein</fullName>
    </submittedName>
</protein>
<dbReference type="EMBL" id="JAJSOF020000011">
    <property type="protein sequence ID" value="KAJ4444376.1"/>
    <property type="molecule type" value="Genomic_DNA"/>
</dbReference>
<dbReference type="Proteomes" id="UP001148838">
    <property type="component" value="Unassembled WGS sequence"/>
</dbReference>
<accession>A0ABQ8TEE6</accession>
<evidence type="ECO:0000313" key="3">
    <source>
        <dbReference type="Proteomes" id="UP001148838"/>
    </source>
</evidence>
<evidence type="ECO:0000313" key="2">
    <source>
        <dbReference type="EMBL" id="KAJ4444376.1"/>
    </source>
</evidence>
<evidence type="ECO:0000256" key="1">
    <source>
        <dbReference type="SAM" id="MobiDB-lite"/>
    </source>
</evidence>
<organism evidence="2 3">
    <name type="scientific">Periplaneta americana</name>
    <name type="common">American cockroach</name>
    <name type="synonym">Blatta americana</name>
    <dbReference type="NCBI Taxonomy" id="6978"/>
    <lineage>
        <taxon>Eukaryota</taxon>
        <taxon>Metazoa</taxon>
        <taxon>Ecdysozoa</taxon>
        <taxon>Arthropoda</taxon>
        <taxon>Hexapoda</taxon>
        <taxon>Insecta</taxon>
        <taxon>Pterygota</taxon>
        <taxon>Neoptera</taxon>
        <taxon>Polyneoptera</taxon>
        <taxon>Dictyoptera</taxon>
        <taxon>Blattodea</taxon>
        <taxon>Blattoidea</taxon>
        <taxon>Blattidae</taxon>
        <taxon>Blattinae</taxon>
        <taxon>Periplaneta</taxon>
    </lineage>
</organism>
<name>A0ABQ8TEE6_PERAM</name>
<keyword evidence="3" id="KW-1185">Reference proteome</keyword>
<proteinExistence type="predicted"/>
<comment type="caution">
    <text evidence="2">The sequence shown here is derived from an EMBL/GenBank/DDBJ whole genome shotgun (WGS) entry which is preliminary data.</text>
</comment>